<evidence type="ECO:0000256" key="1">
    <source>
        <dbReference type="ARBA" id="ARBA00005298"/>
    </source>
</evidence>
<evidence type="ECO:0000259" key="2">
    <source>
        <dbReference type="Pfam" id="PF00339"/>
    </source>
</evidence>
<dbReference type="AlphaFoldDB" id="T1ETW3"/>
<evidence type="ECO:0000313" key="4">
    <source>
        <dbReference type="EnsemblMetazoa" id="HelroP163310"/>
    </source>
</evidence>
<name>T1ETW3_HELRO</name>
<comment type="similarity">
    <text evidence="1">Belongs to the arrestin family.</text>
</comment>
<dbReference type="EMBL" id="AMQM01001371">
    <property type="status" value="NOT_ANNOTATED_CDS"/>
    <property type="molecule type" value="Genomic_DNA"/>
</dbReference>
<dbReference type="HOGENOM" id="CLU_1521239_0_0_1"/>
<dbReference type="InterPro" id="IPR011021">
    <property type="entry name" value="Arrestin-like_N"/>
</dbReference>
<dbReference type="OrthoDB" id="2333384at2759"/>
<proteinExistence type="inferred from homology"/>
<keyword evidence="5" id="KW-1185">Reference proteome</keyword>
<dbReference type="EMBL" id="KB097495">
    <property type="protein sequence ID" value="ESN96263.1"/>
    <property type="molecule type" value="Genomic_DNA"/>
</dbReference>
<dbReference type="InterPro" id="IPR050357">
    <property type="entry name" value="Arrestin_domain-protein"/>
</dbReference>
<dbReference type="EnsemblMetazoa" id="HelroT163310">
    <property type="protein sequence ID" value="HelroP163310"/>
    <property type="gene ID" value="HelroG163310"/>
</dbReference>
<dbReference type="InParanoid" id="T1ETW3"/>
<feature type="domain" description="Arrestin-like N-terminal" evidence="2">
    <location>
        <begin position="8"/>
        <end position="148"/>
    </location>
</feature>
<dbReference type="InterPro" id="IPR014756">
    <property type="entry name" value="Ig_E-set"/>
</dbReference>
<dbReference type="PANTHER" id="PTHR11188:SF17">
    <property type="entry name" value="FI21816P1"/>
    <property type="match status" value="1"/>
</dbReference>
<dbReference type="Pfam" id="PF00339">
    <property type="entry name" value="Arrestin_N"/>
    <property type="match status" value="1"/>
</dbReference>
<evidence type="ECO:0000313" key="5">
    <source>
        <dbReference type="Proteomes" id="UP000015101"/>
    </source>
</evidence>
<dbReference type="eggNOG" id="KOG3780">
    <property type="taxonomic scope" value="Eukaryota"/>
</dbReference>
<gene>
    <name evidence="4" type="primary">20200013</name>
    <name evidence="3" type="ORF">HELRODRAFT_163310</name>
</gene>
<dbReference type="PANTHER" id="PTHR11188">
    <property type="entry name" value="ARRESTIN DOMAIN CONTAINING PROTEIN"/>
    <property type="match status" value="1"/>
</dbReference>
<dbReference type="Gene3D" id="2.60.40.640">
    <property type="match status" value="1"/>
</dbReference>
<dbReference type="STRING" id="6412.T1ETW3"/>
<evidence type="ECO:0000313" key="3">
    <source>
        <dbReference type="EMBL" id="ESN96263.1"/>
    </source>
</evidence>
<organism evidence="4 5">
    <name type="scientific">Helobdella robusta</name>
    <name type="common">Californian leech</name>
    <dbReference type="NCBI Taxonomy" id="6412"/>
    <lineage>
        <taxon>Eukaryota</taxon>
        <taxon>Metazoa</taxon>
        <taxon>Spiralia</taxon>
        <taxon>Lophotrochozoa</taxon>
        <taxon>Annelida</taxon>
        <taxon>Clitellata</taxon>
        <taxon>Hirudinea</taxon>
        <taxon>Rhynchobdellida</taxon>
        <taxon>Glossiphoniidae</taxon>
        <taxon>Helobdella</taxon>
    </lineage>
</organism>
<dbReference type="GeneID" id="20200013"/>
<dbReference type="CTD" id="20200013"/>
<accession>T1ETW3</accession>
<dbReference type="RefSeq" id="XP_009025462.1">
    <property type="nucleotide sequence ID" value="XM_009027214.1"/>
</dbReference>
<sequence length="184" mass="20869">MSSAVSKFELHFDKADLVFRDGEYITGYMEVNLISEIKYKSIYFELRGMTIISWNHDSSNADVTDASNVDDDTGSFLDKDPILTVGEHVFPFDLKVPCDLPYSFEGRYGKVKYDCVGIIEKSSSGFKMSEKMTSKRQDISIMSGLDLNLIPEASASFILLCYFFTFISVSIHDAIFYLSLLEYL</sequence>
<dbReference type="Proteomes" id="UP000015101">
    <property type="component" value="Unassembled WGS sequence"/>
</dbReference>
<dbReference type="InterPro" id="IPR014752">
    <property type="entry name" value="Arrestin-like_C"/>
</dbReference>
<reference evidence="3 5" key="2">
    <citation type="journal article" date="2013" name="Nature">
        <title>Insights into bilaterian evolution from three spiralian genomes.</title>
        <authorList>
            <person name="Simakov O."/>
            <person name="Marletaz F."/>
            <person name="Cho S.J."/>
            <person name="Edsinger-Gonzales E."/>
            <person name="Havlak P."/>
            <person name="Hellsten U."/>
            <person name="Kuo D.H."/>
            <person name="Larsson T."/>
            <person name="Lv J."/>
            <person name="Arendt D."/>
            <person name="Savage R."/>
            <person name="Osoegawa K."/>
            <person name="de Jong P."/>
            <person name="Grimwood J."/>
            <person name="Chapman J.A."/>
            <person name="Shapiro H."/>
            <person name="Aerts A."/>
            <person name="Otillar R.P."/>
            <person name="Terry A.Y."/>
            <person name="Boore J.L."/>
            <person name="Grigoriev I.V."/>
            <person name="Lindberg D.R."/>
            <person name="Seaver E.C."/>
            <person name="Weisblat D.A."/>
            <person name="Putnam N.H."/>
            <person name="Rokhsar D.S."/>
        </authorList>
    </citation>
    <scope>NUCLEOTIDE SEQUENCE</scope>
</reference>
<protein>
    <recommendedName>
        <fullName evidence="2">Arrestin-like N-terminal domain-containing protein</fullName>
    </recommendedName>
</protein>
<dbReference type="SUPFAM" id="SSF81296">
    <property type="entry name" value="E set domains"/>
    <property type="match status" value="1"/>
</dbReference>
<reference evidence="5" key="1">
    <citation type="submission" date="2012-12" db="EMBL/GenBank/DDBJ databases">
        <authorList>
            <person name="Hellsten U."/>
            <person name="Grimwood J."/>
            <person name="Chapman J.A."/>
            <person name="Shapiro H."/>
            <person name="Aerts A."/>
            <person name="Otillar R.P."/>
            <person name="Terry A.Y."/>
            <person name="Boore J.L."/>
            <person name="Simakov O."/>
            <person name="Marletaz F."/>
            <person name="Cho S.-J."/>
            <person name="Edsinger-Gonzales E."/>
            <person name="Havlak P."/>
            <person name="Kuo D.-H."/>
            <person name="Larsson T."/>
            <person name="Lv J."/>
            <person name="Arendt D."/>
            <person name="Savage R."/>
            <person name="Osoegawa K."/>
            <person name="de Jong P."/>
            <person name="Lindberg D.R."/>
            <person name="Seaver E.C."/>
            <person name="Weisblat D.A."/>
            <person name="Putnam N.H."/>
            <person name="Grigoriev I.V."/>
            <person name="Rokhsar D.S."/>
        </authorList>
    </citation>
    <scope>NUCLEOTIDE SEQUENCE</scope>
</reference>
<dbReference type="OMA" id="DERNDVF"/>
<dbReference type="KEGG" id="hro:HELRODRAFT_163310"/>
<reference evidence="4" key="3">
    <citation type="submission" date="2015-06" db="UniProtKB">
        <authorList>
            <consortium name="EnsemblMetazoa"/>
        </authorList>
    </citation>
    <scope>IDENTIFICATION</scope>
</reference>